<proteinExistence type="predicted"/>
<evidence type="ECO:0000313" key="2">
    <source>
        <dbReference type="Proteomes" id="UP001211907"/>
    </source>
</evidence>
<name>A0AAD5SQ44_9FUNG</name>
<dbReference type="AlphaFoldDB" id="A0AAD5SQ44"/>
<sequence length="52" mass="5582">MVVTGKKLMVDREGLEDAEVVLNALSDMDSGGMFYVTGLQLLIHLKAASKAD</sequence>
<gene>
    <name evidence="1" type="ORF">HK100_006704</name>
</gene>
<dbReference type="Proteomes" id="UP001211907">
    <property type="component" value="Unassembled WGS sequence"/>
</dbReference>
<accession>A0AAD5SQ44</accession>
<protein>
    <submittedName>
        <fullName evidence="1">Uncharacterized protein</fullName>
    </submittedName>
</protein>
<dbReference type="EMBL" id="JADGJH010003118">
    <property type="protein sequence ID" value="KAJ3093290.1"/>
    <property type="molecule type" value="Genomic_DNA"/>
</dbReference>
<reference evidence="1" key="1">
    <citation type="submission" date="2020-05" db="EMBL/GenBank/DDBJ databases">
        <title>Phylogenomic resolution of chytrid fungi.</title>
        <authorList>
            <person name="Stajich J.E."/>
            <person name="Amses K."/>
            <person name="Simmons R."/>
            <person name="Seto K."/>
            <person name="Myers J."/>
            <person name="Bonds A."/>
            <person name="Quandt C.A."/>
            <person name="Barry K."/>
            <person name="Liu P."/>
            <person name="Grigoriev I."/>
            <person name="Longcore J.E."/>
            <person name="James T.Y."/>
        </authorList>
    </citation>
    <scope>NUCLEOTIDE SEQUENCE</scope>
    <source>
        <strain evidence="1">JEL0513</strain>
    </source>
</reference>
<evidence type="ECO:0000313" key="1">
    <source>
        <dbReference type="EMBL" id="KAJ3093290.1"/>
    </source>
</evidence>
<organism evidence="1 2">
    <name type="scientific">Physocladia obscura</name>
    <dbReference type="NCBI Taxonomy" id="109957"/>
    <lineage>
        <taxon>Eukaryota</taxon>
        <taxon>Fungi</taxon>
        <taxon>Fungi incertae sedis</taxon>
        <taxon>Chytridiomycota</taxon>
        <taxon>Chytridiomycota incertae sedis</taxon>
        <taxon>Chytridiomycetes</taxon>
        <taxon>Chytridiales</taxon>
        <taxon>Chytriomycetaceae</taxon>
        <taxon>Physocladia</taxon>
    </lineage>
</organism>
<keyword evidence="2" id="KW-1185">Reference proteome</keyword>
<comment type="caution">
    <text evidence="1">The sequence shown here is derived from an EMBL/GenBank/DDBJ whole genome shotgun (WGS) entry which is preliminary data.</text>
</comment>